<evidence type="ECO:0000256" key="1">
    <source>
        <dbReference type="SAM" id="Phobius"/>
    </source>
</evidence>
<keyword evidence="1" id="KW-1133">Transmembrane helix</keyword>
<reference evidence="2 3" key="2">
    <citation type="journal article" date="2018" name="Nature">
        <title>Mutant phenotypes for thousands of bacterial genes of unknown function.</title>
        <authorList>
            <person name="Price M.N."/>
            <person name="Wetmore K.M."/>
            <person name="Waters R.J."/>
            <person name="Callaghan M."/>
            <person name="Ray J."/>
            <person name="Liu H."/>
            <person name="Kuehl J.V."/>
            <person name="Melnyk R.A."/>
            <person name="Lamson J.S."/>
            <person name="Suh Y."/>
            <person name="Carlson H.K."/>
            <person name="Esquivel Z."/>
            <person name="Sadeeshkumar H."/>
            <person name="Chakraborty R."/>
            <person name="Zane G.M."/>
            <person name="Rubin B.E."/>
            <person name="Wall J.D."/>
            <person name="Visel A."/>
            <person name="Bristow J."/>
            <person name="Blow M.J."/>
            <person name="Arkin A.P."/>
            <person name="Deutschbauer A.M."/>
        </authorList>
    </citation>
    <scope>NUCLEOTIDE SEQUENCE [LARGE SCALE GENOMIC DNA]</scope>
    <source>
        <strain evidence="2 3">FW300-N1B4</strain>
    </source>
</reference>
<comment type="caution">
    <text evidence="2">The sequence shown here is derived from an EMBL/GenBank/DDBJ whole genome shotgun (WGS) entry which is preliminary data.</text>
</comment>
<organism evidence="2 3">
    <name type="scientific">Pseudomonas fluorescens</name>
    <dbReference type="NCBI Taxonomy" id="294"/>
    <lineage>
        <taxon>Bacteria</taxon>
        <taxon>Pseudomonadati</taxon>
        <taxon>Pseudomonadota</taxon>
        <taxon>Gammaproteobacteria</taxon>
        <taxon>Pseudomonadales</taxon>
        <taxon>Pseudomonadaceae</taxon>
        <taxon>Pseudomonas</taxon>
    </lineage>
</organism>
<feature type="transmembrane region" description="Helical" evidence="1">
    <location>
        <begin position="35"/>
        <end position="53"/>
    </location>
</feature>
<proteinExistence type="predicted"/>
<keyword evidence="1" id="KW-0472">Membrane</keyword>
<name>A0A166QQZ0_PSEFL</name>
<sequence length="70" mass="7408">MKSLQCLVVYTFFTAVTLASLVMAVIPLAFSGEGLTLVVCIASLFALTAWAAIKSYREVSGLLSTPIATH</sequence>
<evidence type="ECO:0000313" key="3">
    <source>
        <dbReference type="Proteomes" id="UP000076489"/>
    </source>
</evidence>
<accession>A0A166QQZ0</accession>
<feature type="transmembrane region" description="Helical" evidence="1">
    <location>
        <begin position="7"/>
        <end position="29"/>
    </location>
</feature>
<reference evidence="3" key="1">
    <citation type="submission" date="2016-03" db="EMBL/GenBank/DDBJ databases">
        <authorList>
            <person name="Ray J."/>
            <person name="Price M."/>
            <person name="Deutschbauer A."/>
        </authorList>
    </citation>
    <scope>NUCLEOTIDE SEQUENCE [LARGE SCALE GENOMIC DNA]</scope>
    <source>
        <strain evidence="3">FW300-N1B4</strain>
    </source>
</reference>
<evidence type="ECO:0000313" key="2">
    <source>
        <dbReference type="EMBL" id="KZN20715.1"/>
    </source>
</evidence>
<dbReference type="RefSeq" id="WP_063340762.1">
    <property type="nucleotide sequence ID" value="NZ_LUKJ01000002.1"/>
</dbReference>
<keyword evidence="1" id="KW-0812">Transmembrane</keyword>
<gene>
    <name evidence="2" type="ORF">A1D17_04010</name>
</gene>
<dbReference type="EMBL" id="LUKJ01000002">
    <property type="protein sequence ID" value="KZN20715.1"/>
    <property type="molecule type" value="Genomic_DNA"/>
</dbReference>
<dbReference type="Proteomes" id="UP000076489">
    <property type="component" value="Unassembled WGS sequence"/>
</dbReference>
<protein>
    <submittedName>
        <fullName evidence="2">Uncharacterized protein</fullName>
    </submittedName>
</protein>
<dbReference type="AlphaFoldDB" id="A0A166QQZ0"/>